<dbReference type="RefSeq" id="XP_020112111.1">
    <property type="nucleotide sequence ID" value="XM_020256522.1"/>
</dbReference>
<reference evidence="2" key="2">
    <citation type="submission" date="2025-08" db="UniProtKB">
        <authorList>
            <consortium name="RefSeq"/>
        </authorList>
    </citation>
    <scope>IDENTIFICATION</scope>
    <source>
        <tissue evidence="2">Leaf</tissue>
    </source>
</reference>
<accession>A0A6P5GTW5</accession>
<reference evidence="1" key="1">
    <citation type="journal article" date="2015" name="Nat. Genet.">
        <title>The pineapple genome and the evolution of CAM photosynthesis.</title>
        <authorList>
            <person name="Ming R."/>
            <person name="VanBuren R."/>
            <person name="Wai C.M."/>
            <person name="Tang H."/>
            <person name="Schatz M.C."/>
            <person name="Bowers J.E."/>
            <person name="Lyons E."/>
            <person name="Wang M.L."/>
            <person name="Chen J."/>
            <person name="Biggers E."/>
            <person name="Zhang J."/>
            <person name="Huang L."/>
            <person name="Zhang L."/>
            <person name="Miao W."/>
            <person name="Zhang J."/>
            <person name="Ye Z."/>
            <person name="Miao C."/>
            <person name="Lin Z."/>
            <person name="Wang H."/>
            <person name="Zhou H."/>
            <person name="Yim W.C."/>
            <person name="Priest H.D."/>
            <person name="Zheng C."/>
            <person name="Woodhouse M."/>
            <person name="Edger P.P."/>
            <person name="Guyot R."/>
            <person name="Guo H.B."/>
            <person name="Guo H."/>
            <person name="Zheng G."/>
            <person name="Singh R."/>
            <person name="Sharma A."/>
            <person name="Min X."/>
            <person name="Zheng Y."/>
            <person name="Lee H."/>
            <person name="Gurtowski J."/>
            <person name="Sedlazeck F.J."/>
            <person name="Harkess A."/>
            <person name="McKain M.R."/>
            <person name="Liao Z."/>
            <person name="Fang J."/>
            <person name="Liu J."/>
            <person name="Zhang X."/>
            <person name="Zhang Q."/>
            <person name="Hu W."/>
            <person name="Qin Y."/>
            <person name="Wang K."/>
            <person name="Chen L.Y."/>
            <person name="Shirley N."/>
            <person name="Lin Y.R."/>
            <person name="Liu L.Y."/>
            <person name="Hernandez A.G."/>
            <person name="Wright C.L."/>
            <person name="Bulone V."/>
            <person name="Tuskan G.A."/>
            <person name="Heath K."/>
            <person name="Zee F."/>
            <person name="Moore P.H."/>
            <person name="Sunkar R."/>
            <person name="Leebens-Mack J.H."/>
            <person name="Mockler T."/>
            <person name="Bennetzen J.L."/>
            <person name="Freeling M."/>
            <person name="Sankoff D."/>
            <person name="Paterson A.H."/>
            <person name="Zhu X."/>
            <person name="Yang X."/>
            <person name="Smith J.A."/>
            <person name="Cushman J.C."/>
            <person name="Paull R.E."/>
            <person name="Yu Q."/>
        </authorList>
    </citation>
    <scope>NUCLEOTIDE SEQUENCE [LARGE SCALE GENOMIC DNA]</scope>
    <source>
        <strain evidence="1">cv. F153</strain>
    </source>
</reference>
<gene>
    <name evidence="2" type="primary">LOC109726735</name>
</gene>
<sequence>MQEKWERSNCLSLMLIKSRVSKSIRGSIPECNKAKDYLKTIKEQFVSSDKALASMVMKRLSGIKYSRAKGMHEHIIEIRNTVAQLKVLKVEISDTFLVHLILNSLPPEFDPFKISYNTHKDKWSINELLIICVQEEERLKQEKPKIITESVNLAT</sequence>
<evidence type="ECO:0000313" key="1">
    <source>
        <dbReference type="Proteomes" id="UP000515123"/>
    </source>
</evidence>
<dbReference type="Pfam" id="PF14223">
    <property type="entry name" value="Retrotran_gag_2"/>
    <property type="match status" value="1"/>
</dbReference>
<dbReference type="GeneID" id="109726735"/>
<dbReference type="PANTHER" id="PTHR35317:SF23">
    <property type="entry name" value="OS04G0629600 PROTEIN"/>
    <property type="match status" value="1"/>
</dbReference>
<dbReference type="Proteomes" id="UP000515123">
    <property type="component" value="Linkage group 21"/>
</dbReference>
<evidence type="ECO:0000313" key="2">
    <source>
        <dbReference type="RefSeq" id="XP_020112111.1"/>
    </source>
</evidence>
<dbReference type="AlphaFoldDB" id="A0A6P5GTW5"/>
<organism evidence="1 2">
    <name type="scientific">Ananas comosus</name>
    <name type="common">Pineapple</name>
    <name type="synonym">Ananas ananas</name>
    <dbReference type="NCBI Taxonomy" id="4615"/>
    <lineage>
        <taxon>Eukaryota</taxon>
        <taxon>Viridiplantae</taxon>
        <taxon>Streptophyta</taxon>
        <taxon>Embryophyta</taxon>
        <taxon>Tracheophyta</taxon>
        <taxon>Spermatophyta</taxon>
        <taxon>Magnoliopsida</taxon>
        <taxon>Liliopsida</taxon>
        <taxon>Poales</taxon>
        <taxon>Bromeliaceae</taxon>
        <taxon>Bromelioideae</taxon>
        <taxon>Ananas</taxon>
    </lineage>
</organism>
<protein>
    <submittedName>
        <fullName evidence="2">Uncharacterized protein LOC109726735</fullName>
    </submittedName>
</protein>
<keyword evidence="1" id="KW-1185">Reference proteome</keyword>
<dbReference type="PANTHER" id="PTHR35317">
    <property type="entry name" value="OS04G0629600 PROTEIN"/>
    <property type="match status" value="1"/>
</dbReference>
<dbReference type="OrthoDB" id="682681at2759"/>
<name>A0A6P5GTW5_ANACO</name>
<proteinExistence type="predicted"/>